<keyword evidence="3" id="KW-0963">Cytoplasm</keyword>
<evidence type="ECO:0000313" key="8">
    <source>
        <dbReference type="EMBL" id="KAF8786505.1"/>
    </source>
</evidence>
<organism evidence="8 9">
    <name type="scientific">Argiope bruennichi</name>
    <name type="common">Wasp spider</name>
    <name type="synonym">Aranea bruennichi</name>
    <dbReference type="NCBI Taxonomy" id="94029"/>
    <lineage>
        <taxon>Eukaryota</taxon>
        <taxon>Metazoa</taxon>
        <taxon>Ecdysozoa</taxon>
        <taxon>Arthropoda</taxon>
        <taxon>Chelicerata</taxon>
        <taxon>Arachnida</taxon>
        <taxon>Araneae</taxon>
        <taxon>Araneomorphae</taxon>
        <taxon>Entelegynae</taxon>
        <taxon>Araneoidea</taxon>
        <taxon>Araneidae</taxon>
        <taxon>Argiope</taxon>
    </lineage>
</organism>
<evidence type="ECO:0000256" key="3">
    <source>
        <dbReference type="ARBA" id="ARBA00022490"/>
    </source>
</evidence>
<dbReference type="EMBL" id="JABXBU010000015">
    <property type="protein sequence ID" value="KAF8786505.1"/>
    <property type="molecule type" value="Genomic_DNA"/>
</dbReference>
<dbReference type="PANTHER" id="PTHR15012">
    <property type="entry name" value="APICAL PROTEIN/SHROOM-RELATED"/>
    <property type="match status" value="1"/>
</dbReference>
<dbReference type="GO" id="GO:0016324">
    <property type="term" value="C:apical plasma membrane"/>
    <property type="evidence" value="ECO:0007669"/>
    <property type="project" value="TreeGrafter"/>
</dbReference>
<dbReference type="GO" id="GO:0043296">
    <property type="term" value="C:apical junction complex"/>
    <property type="evidence" value="ECO:0007669"/>
    <property type="project" value="TreeGrafter"/>
</dbReference>
<evidence type="ECO:0000256" key="1">
    <source>
        <dbReference type="ARBA" id="ARBA00004245"/>
    </source>
</evidence>
<dbReference type="AlphaFoldDB" id="A0A8T0F8G1"/>
<feature type="region of interest" description="Disordered" evidence="6">
    <location>
        <begin position="41"/>
        <end position="83"/>
    </location>
</feature>
<comment type="similarity">
    <text evidence="2">Belongs to the shroom family.</text>
</comment>
<dbReference type="GO" id="GO:0005912">
    <property type="term" value="C:adherens junction"/>
    <property type="evidence" value="ECO:0007669"/>
    <property type="project" value="TreeGrafter"/>
</dbReference>
<dbReference type="InterPro" id="IPR014799">
    <property type="entry name" value="ASD2_dom"/>
</dbReference>
<reference evidence="8" key="1">
    <citation type="journal article" date="2020" name="bioRxiv">
        <title>Chromosome-level reference genome of the European wasp spider Argiope bruennichi: a resource for studies on range expansion and evolutionary adaptation.</title>
        <authorList>
            <person name="Sheffer M.M."/>
            <person name="Hoppe A."/>
            <person name="Krehenwinkel H."/>
            <person name="Uhl G."/>
            <person name="Kuss A.W."/>
            <person name="Jensen L."/>
            <person name="Jensen C."/>
            <person name="Gillespie R.G."/>
            <person name="Hoff K.J."/>
            <person name="Prost S."/>
        </authorList>
    </citation>
    <scope>NUCLEOTIDE SEQUENCE</scope>
</reference>
<protein>
    <submittedName>
        <fullName evidence="8">Protein Shroom3 like protein</fullName>
    </submittedName>
</protein>
<name>A0A8T0F8G1_ARGBR</name>
<evidence type="ECO:0000256" key="6">
    <source>
        <dbReference type="SAM" id="MobiDB-lite"/>
    </source>
</evidence>
<comment type="subcellular location">
    <subcellularLocation>
        <location evidence="1">Cytoplasm</location>
        <location evidence="1">Cytoskeleton</location>
    </subcellularLocation>
</comment>
<dbReference type="Pfam" id="PF08687">
    <property type="entry name" value="ASD2"/>
    <property type="match status" value="1"/>
</dbReference>
<dbReference type="PROSITE" id="PS51307">
    <property type="entry name" value="ASD2"/>
    <property type="match status" value="1"/>
</dbReference>
<dbReference type="GO" id="GO:0030864">
    <property type="term" value="C:cortical actin cytoskeleton"/>
    <property type="evidence" value="ECO:0007669"/>
    <property type="project" value="TreeGrafter"/>
</dbReference>
<keyword evidence="9" id="KW-1185">Reference proteome</keyword>
<evidence type="ECO:0000259" key="7">
    <source>
        <dbReference type="PROSITE" id="PS51307"/>
    </source>
</evidence>
<keyword evidence="5" id="KW-0175">Coiled coil</keyword>
<dbReference type="GO" id="GO:0051015">
    <property type="term" value="F:actin filament binding"/>
    <property type="evidence" value="ECO:0007669"/>
    <property type="project" value="InterPro"/>
</dbReference>
<feature type="compositionally biased region" description="Pro residues" evidence="6">
    <location>
        <begin position="48"/>
        <end position="58"/>
    </location>
</feature>
<feature type="coiled-coil region" evidence="5">
    <location>
        <begin position="204"/>
        <end position="248"/>
    </location>
</feature>
<comment type="caution">
    <text evidence="8">The sequence shown here is derived from an EMBL/GenBank/DDBJ whole genome shotgun (WGS) entry which is preliminary data.</text>
</comment>
<evidence type="ECO:0000256" key="4">
    <source>
        <dbReference type="ARBA" id="ARBA00023212"/>
    </source>
</evidence>
<gene>
    <name evidence="8" type="ORF">HNY73_008207</name>
</gene>
<dbReference type="Proteomes" id="UP000807504">
    <property type="component" value="Unassembled WGS sequence"/>
</dbReference>
<accession>A0A8T0F8G1</accession>
<evidence type="ECO:0000256" key="5">
    <source>
        <dbReference type="SAM" id="Coils"/>
    </source>
</evidence>
<dbReference type="Gene3D" id="6.10.250.3120">
    <property type="match status" value="1"/>
</dbReference>
<evidence type="ECO:0000313" key="9">
    <source>
        <dbReference type="Proteomes" id="UP000807504"/>
    </source>
</evidence>
<evidence type="ECO:0000256" key="2">
    <source>
        <dbReference type="ARBA" id="ARBA00006469"/>
    </source>
</evidence>
<dbReference type="PANTHER" id="PTHR15012:SF32">
    <property type="entry name" value="PROTEIN SHROOM"/>
    <property type="match status" value="1"/>
</dbReference>
<proteinExistence type="inferred from homology"/>
<feature type="domain" description="ASD2" evidence="7">
    <location>
        <begin position="114"/>
        <end position="369"/>
    </location>
</feature>
<sequence>MCMISKEAAVVKLVSSRPQQIYVDEDDELKEIDANRNRIAASFSPINASPPLPSPPPENDTEILPYHEPLPSPPLFVSEQKQNNGSERVETIYANLEMLKIQYSVVSSTSQTNTSNEKHSVKYSSSVEDIASNISSEETSHSVQSEFVEAKPQVDDPFMEKIFQNQEKNLRMLNLPFNSAYFTTSVPKAKLLTRYTSKLHPNKMTEVKELSNEKEELIASLRKKLNILLEEEAALQDELRQNEELGNNLSDKLDGTATQNELKKFRNHVQELEKITNLLLSLSGRLARTKNALLILPSDASAEEKVLLDTKYKKLTQQYEEALHLQKDIDNRNKQVLVYLQKYLNKDELADYNHFIKMKVKLLVDYKED</sequence>
<dbReference type="InterPro" id="IPR027685">
    <property type="entry name" value="Shroom_fam"/>
</dbReference>
<reference evidence="8" key="2">
    <citation type="submission" date="2020-06" db="EMBL/GenBank/DDBJ databases">
        <authorList>
            <person name="Sheffer M."/>
        </authorList>
    </citation>
    <scope>NUCLEOTIDE SEQUENCE</scope>
</reference>
<dbReference type="GO" id="GO:0007015">
    <property type="term" value="P:actin filament organization"/>
    <property type="evidence" value="ECO:0007669"/>
    <property type="project" value="TreeGrafter"/>
</dbReference>
<keyword evidence="4" id="KW-0206">Cytoskeleton</keyword>
<dbReference type="GO" id="GO:0000902">
    <property type="term" value="P:cell morphogenesis"/>
    <property type="evidence" value="ECO:0007669"/>
    <property type="project" value="TreeGrafter"/>
</dbReference>